<dbReference type="PANTHER" id="PTHR43895:SF152">
    <property type="entry name" value="SERINE_THREONINE-PROTEIN KINASE TOS3"/>
    <property type="match status" value="1"/>
</dbReference>
<evidence type="ECO:0000256" key="3">
    <source>
        <dbReference type="ARBA" id="ARBA00022741"/>
    </source>
</evidence>
<keyword evidence="2" id="KW-0808">Transferase</keyword>
<accession>A0A8K0UNV7</accession>
<dbReference type="EMBL" id="JAEVFJ010000014">
    <property type="protein sequence ID" value="KAH8100863.1"/>
    <property type="molecule type" value="Genomic_DNA"/>
</dbReference>
<evidence type="ECO:0000256" key="4">
    <source>
        <dbReference type="ARBA" id="ARBA00022777"/>
    </source>
</evidence>
<dbReference type="PANTHER" id="PTHR43895">
    <property type="entry name" value="CALCIUM/CALMODULIN-DEPENDENT PROTEIN KINASE KINASE-RELATED"/>
    <property type="match status" value="1"/>
</dbReference>
<dbReference type="CDD" id="cd14008">
    <property type="entry name" value="STKc_LKB1_CaMKK"/>
    <property type="match status" value="1"/>
</dbReference>
<feature type="compositionally biased region" description="Polar residues" evidence="7">
    <location>
        <begin position="534"/>
        <end position="552"/>
    </location>
</feature>
<dbReference type="PROSITE" id="PS00107">
    <property type="entry name" value="PROTEIN_KINASE_ATP"/>
    <property type="match status" value="1"/>
</dbReference>
<evidence type="ECO:0000256" key="2">
    <source>
        <dbReference type="ARBA" id="ARBA00022679"/>
    </source>
</evidence>
<dbReference type="OrthoDB" id="68483at2759"/>
<evidence type="ECO:0000256" key="5">
    <source>
        <dbReference type="ARBA" id="ARBA00022840"/>
    </source>
</evidence>
<sequence>MASTSPSNQRPPPRKGTRSHRSNTLQQPSQPNKENHAVEEVVMTDVVSHGDAGTKQINQYVFQHKLGRGQHGEVFVAFDQIKNCEVAIKAVRRKNPKIDRMNQFRKKNLPHSPHTPVTDNLGSTELKIRKEIAIMKKCRHPHVVRLLEVIDDKLSEKIYMVMEYLAGGEIKWRTTSEEPALRVDQTRRICRDVILGLEYLHHQGIIHRDIKPANLLWTADRRMVKIADFGVSHFSAAQYLSSSGQPDIRDPILMDESDLSKFAGTPMFLAPEIISDTSESTAANLDQLGTASTTGTSTTMTKKKQPITKAIDIWAFGVTLYALLFGQLPFKADGEYQIYSVIRTEDWDVPETMGCDCLPVGGRHQESPPSGQETEGFLVVALLQKLLEKDVKKRITLDDVKRHPWIIRDMANADDWLRYTRVGQDSLSPTEHETRSAISSVRFRWSDTRLMKGISSIVKTVRVPRVRRVPSSRLREAAEAKEYKKYKDVGTRSAPQAHMSRHKSTTAVIDGRGKAKEVTSHVEPQPRRQAPRAETSSMASVKSSQTRTSSIVPFSSWAAAHPPPSP</sequence>
<dbReference type="Pfam" id="PF00069">
    <property type="entry name" value="Pkinase"/>
    <property type="match status" value="1"/>
</dbReference>
<evidence type="ECO:0000259" key="8">
    <source>
        <dbReference type="PROSITE" id="PS50011"/>
    </source>
</evidence>
<keyword evidence="10" id="KW-1185">Reference proteome</keyword>
<proteinExistence type="predicted"/>
<dbReference type="GO" id="GO:0005524">
    <property type="term" value="F:ATP binding"/>
    <property type="evidence" value="ECO:0007669"/>
    <property type="project" value="UniProtKB-UniRule"/>
</dbReference>
<evidence type="ECO:0000256" key="1">
    <source>
        <dbReference type="ARBA" id="ARBA00022527"/>
    </source>
</evidence>
<dbReference type="Gene3D" id="3.30.200.20">
    <property type="entry name" value="Phosphorylase Kinase, domain 1"/>
    <property type="match status" value="1"/>
</dbReference>
<dbReference type="InterPro" id="IPR000719">
    <property type="entry name" value="Prot_kinase_dom"/>
</dbReference>
<evidence type="ECO:0000313" key="10">
    <source>
        <dbReference type="Proteomes" id="UP000813824"/>
    </source>
</evidence>
<feature type="compositionally biased region" description="Basic residues" evidence="7">
    <location>
        <begin position="12"/>
        <end position="21"/>
    </location>
</feature>
<keyword evidence="5 6" id="KW-0067">ATP-binding</keyword>
<dbReference type="GO" id="GO:0007165">
    <property type="term" value="P:signal transduction"/>
    <property type="evidence" value="ECO:0007669"/>
    <property type="project" value="TreeGrafter"/>
</dbReference>
<keyword evidence="4 9" id="KW-0418">Kinase</keyword>
<dbReference type="SMART" id="SM00220">
    <property type="entry name" value="S_TKc"/>
    <property type="match status" value="1"/>
</dbReference>
<evidence type="ECO:0000256" key="7">
    <source>
        <dbReference type="SAM" id="MobiDB-lite"/>
    </source>
</evidence>
<feature type="compositionally biased region" description="Basic and acidic residues" evidence="7">
    <location>
        <begin position="511"/>
        <end position="526"/>
    </location>
</feature>
<name>A0A8K0UNV7_9AGAR</name>
<keyword evidence="3 6" id="KW-0547">Nucleotide-binding</keyword>
<dbReference type="InterPro" id="IPR017441">
    <property type="entry name" value="Protein_kinase_ATP_BS"/>
</dbReference>
<dbReference type="AlphaFoldDB" id="A0A8K0UNV7"/>
<dbReference type="Proteomes" id="UP000813824">
    <property type="component" value="Unassembled WGS sequence"/>
</dbReference>
<protein>
    <submittedName>
        <fullName evidence="9">Kinase-like domain-containing protein</fullName>
    </submittedName>
</protein>
<feature type="domain" description="Protein kinase" evidence="8">
    <location>
        <begin position="60"/>
        <end position="406"/>
    </location>
</feature>
<organism evidence="9 10">
    <name type="scientific">Cristinia sonorae</name>
    <dbReference type="NCBI Taxonomy" id="1940300"/>
    <lineage>
        <taxon>Eukaryota</taxon>
        <taxon>Fungi</taxon>
        <taxon>Dikarya</taxon>
        <taxon>Basidiomycota</taxon>
        <taxon>Agaricomycotina</taxon>
        <taxon>Agaricomycetes</taxon>
        <taxon>Agaricomycetidae</taxon>
        <taxon>Agaricales</taxon>
        <taxon>Pleurotineae</taxon>
        <taxon>Stephanosporaceae</taxon>
        <taxon>Cristinia</taxon>
    </lineage>
</organism>
<gene>
    <name evidence="9" type="ORF">BXZ70DRAFT_133228</name>
</gene>
<evidence type="ECO:0000256" key="6">
    <source>
        <dbReference type="PROSITE-ProRule" id="PRU10141"/>
    </source>
</evidence>
<keyword evidence="1" id="KW-0723">Serine/threonine-protein kinase</keyword>
<dbReference type="Gene3D" id="1.10.510.10">
    <property type="entry name" value="Transferase(Phosphotransferase) domain 1"/>
    <property type="match status" value="1"/>
</dbReference>
<dbReference type="PROSITE" id="PS50011">
    <property type="entry name" value="PROTEIN_KINASE_DOM"/>
    <property type="match status" value="1"/>
</dbReference>
<feature type="binding site" evidence="6">
    <location>
        <position position="89"/>
    </location>
    <ligand>
        <name>ATP</name>
        <dbReference type="ChEBI" id="CHEBI:30616"/>
    </ligand>
</feature>
<feature type="region of interest" description="Disordered" evidence="7">
    <location>
        <begin position="489"/>
        <end position="566"/>
    </location>
</feature>
<dbReference type="SUPFAM" id="SSF56112">
    <property type="entry name" value="Protein kinase-like (PK-like)"/>
    <property type="match status" value="1"/>
</dbReference>
<feature type="region of interest" description="Disordered" evidence="7">
    <location>
        <begin position="1"/>
        <end position="36"/>
    </location>
</feature>
<evidence type="ECO:0000313" key="9">
    <source>
        <dbReference type="EMBL" id="KAH8100863.1"/>
    </source>
</evidence>
<feature type="compositionally biased region" description="Polar residues" evidence="7">
    <location>
        <begin position="22"/>
        <end position="32"/>
    </location>
</feature>
<comment type="caution">
    <text evidence="9">The sequence shown here is derived from an EMBL/GenBank/DDBJ whole genome shotgun (WGS) entry which is preliminary data.</text>
</comment>
<dbReference type="GO" id="GO:0004674">
    <property type="term" value="F:protein serine/threonine kinase activity"/>
    <property type="evidence" value="ECO:0007669"/>
    <property type="project" value="UniProtKB-KW"/>
</dbReference>
<reference evidence="9" key="1">
    <citation type="journal article" date="2021" name="New Phytol.">
        <title>Evolutionary innovations through gain and loss of genes in the ectomycorrhizal Boletales.</title>
        <authorList>
            <person name="Wu G."/>
            <person name="Miyauchi S."/>
            <person name="Morin E."/>
            <person name="Kuo A."/>
            <person name="Drula E."/>
            <person name="Varga T."/>
            <person name="Kohler A."/>
            <person name="Feng B."/>
            <person name="Cao Y."/>
            <person name="Lipzen A."/>
            <person name="Daum C."/>
            <person name="Hundley H."/>
            <person name="Pangilinan J."/>
            <person name="Johnson J."/>
            <person name="Barry K."/>
            <person name="LaButti K."/>
            <person name="Ng V."/>
            <person name="Ahrendt S."/>
            <person name="Min B."/>
            <person name="Choi I.G."/>
            <person name="Park H."/>
            <person name="Plett J.M."/>
            <person name="Magnuson J."/>
            <person name="Spatafora J.W."/>
            <person name="Nagy L.G."/>
            <person name="Henrissat B."/>
            <person name="Grigoriev I.V."/>
            <person name="Yang Z.L."/>
            <person name="Xu J."/>
            <person name="Martin F.M."/>
        </authorList>
    </citation>
    <scope>NUCLEOTIDE SEQUENCE</scope>
    <source>
        <strain evidence="9">KKN 215</strain>
    </source>
</reference>
<dbReference type="InterPro" id="IPR011009">
    <property type="entry name" value="Kinase-like_dom_sf"/>
</dbReference>